<dbReference type="Gene3D" id="3.40.50.150">
    <property type="entry name" value="Vaccinia Virus protein VP39"/>
    <property type="match status" value="1"/>
</dbReference>
<reference evidence="5 6" key="1">
    <citation type="journal article" date="2020" name="ISME J.">
        <title>Uncovering the hidden diversity of litter-decomposition mechanisms in mushroom-forming fungi.</title>
        <authorList>
            <person name="Floudas D."/>
            <person name="Bentzer J."/>
            <person name="Ahren D."/>
            <person name="Johansson T."/>
            <person name="Persson P."/>
            <person name="Tunlid A."/>
        </authorList>
    </citation>
    <scope>NUCLEOTIDE SEQUENCE [LARGE SCALE GENOMIC DNA]</scope>
    <source>
        <strain evidence="5 6">CBS 661.87</strain>
    </source>
</reference>
<sequence length="292" mass="32624">MSEVFLTKSPLEERLYTLSVDDFAFLKAQTRIEDENMMKQHIIAIQRKAYEIYGYPCIRSFAFAKSKISHLPAYPIALELCHKRPGALFLDIGCCFGSDVRKIVADGWPVQNTIASDLRQGFWDLGHELFKSTPDTFPALFIAGDAFDSQFIAPREPFIETPHAQPSLGPLTSLTPLQGHVSVIHASAFFHLFLEEDQLELARRVASLLSPLPGSFIFGAHVGRPEKGILGGDGPDQIQATFCHSPESWRGLWDGQVFKNGTVTVDVELVRRERPDLAGPPIFMLIWSVTRV</sequence>
<gene>
    <name evidence="5" type="ORF">D9615_007402</name>
</gene>
<comment type="pathway">
    <text evidence="1">Secondary metabolite biosynthesis.</text>
</comment>
<evidence type="ECO:0000256" key="2">
    <source>
        <dbReference type="ARBA" id="ARBA00022679"/>
    </source>
</evidence>
<accession>A0A8H5GY05</accession>
<dbReference type="InterPro" id="IPR029063">
    <property type="entry name" value="SAM-dependent_MTases_sf"/>
</dbReference>
<evidence type="ECO:0000256" key="1">
    <source>
        <dbReference type="ARBA" id="ARBA00005179"/>
    </source>
</evidence>
<dbReference type="GO" id="GO:0016740">
    <property type="term" value="F:transferase activity"/>
    <property type="evidence" value="ECO:0007669"/>
    <property type="project" value="UniProtKB-KW"/>
</dbReference>
<protein>
    <recommendedName>
        <fullName evidence="7">Methyltransferase ausD</fullName>
    </recommendedName>
</protein>
<dbReference type="EMBL" id="JAACJP010000040">
    <property type="protein sequence ID" value="KAF5373309.1"/>
    <property type="molecule type" value="Genomic_DNA"/>
</dbReference>
<evidence type="ECO:0000313" key="5">
    <source>
        <dbReference type="EMBL" id="KAF5373309.1"/>
    </source>
</evidence>
<comment type="caution">
    <text evidence="5">The sequence shown here is derived from an EMBL/GenBank/DDBJ whole genome shotgun (WGS) entry which is preliminary data.</text>
</comment>
<dbReference type="OrthoDB" id="2094832at2759"/>
<evidence type="ECO:0000313" key="6">
    <source>
        <dbReference type="Proteomes" id="UP000565441"/>
    </source>
</evidence>
<evidence type="ECO:0000256" key="4">
    <source>
        <dbReference type="ARBA" id="ARBA00038314"/>
    </source>
</evidence>
<name>A0A8H5GY05_9AGAR</name>
<dbReference type="InterPro" id="IPR051654">
    <property type="entry name" value="Meroterpenoid_MTases"/>
</dbReference>
<keyword evidence="3" id="KW-0949">S-adenosyl-L-methionine</keyword>
<evidence type="ECO:0008006" key="7">
    <source>
        <dbReference type="Google" id="ProtNLM"/>
    </source>
</evidence>
<dbReference type="SUPFAM" id="SSF53335">
    <property type="entry name" value="S-adenosyl-L-methionine-dependent methyltransferases"/>
    <property type="match status" value="1"/>
</dbReference>
<organism evidence="5 6">
    <name type="scientific">Tricholomella constricta</name>
    <dbReference type="NCBI Taxonomy" id="117010"/>
    <lineage>
        <taxon>Eukaryota</taxon>
        <taxon>Fungi</taxon>
        <taxon>Dikarya</taxon>
        <taxon>Basidiomycota</taxon>
        <taxon>Agaricomycotina</taxon>
        <taxon>Agaricomycetes</taxon>
        <taxon>Agaricomycetidae</taxon>
        <taxon>Agaricales</taxon>
        <taxon>Tricholomatineae</taxon>
        <taxon>Lyophyllaceae</taxon>
        <taxon>Tricholomella</taxon>
    </lineage>
</organism>
<proteinExistence type="inferred from homology"/>
<dbReference type="PANTHER" id="PTHR35897">
    <property type="entry name" value="METHYLTRANSFERASE AUSD"/>
    <property type="match status" value="1"/>
</dbReference>
<dbReference type="AlphaFoldDB" id="A0A8H5GY05"/>
<keyword evidence="2" id="KW-0808">Transferase</keyword>
<keyword evidence="6" id="KW-1185">Reference proteome</keyword>
<dbReference type="PANTHER" id="PTHR35897:SF1">
    <property type="entry name" value="METHYLTRANSFERASE AUSD"/>
    <property type="match status" value="1"/>
</dbReference>
<evidence type="ECO:0000256" key="3">
    <source>
        <dbReference type="ARBA" id="ARBA00022691"/>
    </source>
</evidence>
<dbReference type="Proteomes" id="UP000565441">
    <property type="component" value="Unassembled WGS sequence"/>
</dbReference>
<comment type="similarity">
    <text evidence="4">Belongs to the class I-like SAM-binding methyltransferase superfamily.</text>
</comment>